<dbReference type="EMBL" id="JBJKFK010007751">
    <property type="protein sequence ID" value="KAL3307295.1"/>
    <property type="molecule type" value="Genomic_DNA"/>
</dbReference>
<organism evidence="1 2">
    <name type="scientific">Cichlidogyrus casuarinus</name>
    <dbReference type="NCBI Taxonomy" id="1844966"/>
    <lineage>
        <taxon>Eukaryota</taxon>
        <taxon>Metazoa</taxon>
        <taxon>Spiralia</taxon>
        <taxon>Lophotrochozoa</taxon>
        <taxon>Platyhelminthes</taxon>
        <taxon>Monogenea</taxon>
        <taxon>Monopisthocotylea</taxon>
        <taxon>Dactylogyridea</taxon>
        <taxon>Ancyrocephalidae</taxon>
        <taxon>Cichlidogyrus</taxon>
    </lineage>
</organism>
<dbReference type="AlphaFoldDB" id="A0ABD2PIQ6"/>
<gene>
    <name evidence="1" type="ORF">Ciccas_014195</name>
</gene>
<protein>
    <submittedName>
        <fullName evidence="1">Uncharacterized protein</fullName>
    </submittedName>
</protein>
<accession>A0ABD2PIQ6</accession>
<feature type="non-terminal residue" evidence="1">
    <location>
        <position position="1"/>
    </location>
</feature>
<evidence type="ECO:0000313" key="1">
    <source>
        <dbReference type="EMBL" id="KAL3307295.1"/>
    </source>
</evidence>
<sequence>LGKTMAIEHRRPNPRQEIVHDDRINRAAIQLSLALRNLGERAQSLLLFDQQIAQIVSRAKMHWSFVKSTIYCPVLQRKLYDGWVEPILEIAELARNLSFHGLSNKFEPGGQRPGWSYEQRLVELEMHLLYLRRYALLLYNQRNELKSRKKRHSA</sequence>
<evidence type="ECO:0000313" key="2">
    <source>
        <dbReference type="Proteomes" id="UP001626550"/>
    </source>
</evidence>
<keyword evidence="2" id="KW-1185">Reference proteome</keyword>
<reference evidence="1 2" key="1">
    <citation type="submission" date="2024-11" db="EMBL/GenBank/DDBJ databases">
        <title>Adaptive evolution of stress response genes in parasites aligns with host niche diversity.</title>
        <authorList>
            <person name="Hahn C."/>
            <person name="Resl P."/>
        </authorList>
    </citation>
    <scope>NUCLEOTIDE SEQUENCE [LARGE SCALE GENOMIC DNA]</scope>
    <source>
        <strain evidence="1">EGGRZ-B1_66</strain>
        <tissue evidence="1">Body</tissue>
    </source>
</reference>
<comment type="caution">
    <text evidence="1">The sequence shown here is derived from an EMBL/GenBank/DDBJ whole genome shotgun (WGS) entry which is preliminary data.</text>
</comment>
<dbReference type="Proteomes" id="UP001626550">
    <property type="component" value="Unassembled WGS sequence"/>
</dbReference>
<name>A0ABD2PIQ6_9PLAT</name>
<proteinExistence type="predicted"/>